<accession>A0AAD3RYN1</accession>
<organism evidence="1 2">
    <name type="scientific">Nepenthes gracilis</name>
    <name type="common">Slender pitcher plant</name>
    <dbReference type="NCBI Taxonomy" id="150966"/>
    <lineage>
        <taxon>Eukaryota</taxon>
        <taxon>Viridiplantae</taxon>
        <taxon>Streptophyta</taxon>
        <taxon>Embryophyta</taxon>
        <taxon>Tracheophyta</taxon>
        <taxon>Spermatophyta</taxon>
        <taxon>Magnoliopsida</taxon>
        <taxon>eudicotyledons</taxon>
        <taxon>Gunneridae</taxon>
        <taxon>Pentapetalae</taxon>
        <taxon>Caryophyllales</taxon>
        <taxon>Nepenthaceae</taxon>
        <taxon>Nepenthes</taxon>
    </lineage>
</organism>
<proteinExistence type="predicted"/>
<protein>
    <submittedName>
        <fullName evidence="1">Uncharacterized protein</fullName>
    </submittedName>
</protein>
<dbReference type="EMBL" id="BSYO01000002">
    <property type="protein sequence ID" value="GMH01128.1"/>
    <property type="molecule type" value="Genomic_DNA"/>
</dbReference>
<gene>
    <name evidence="1" type="ORF">Nepgr_002967</name>
</gene>
<dbReference type="AlphaFoldDB" id="A0AAD3RYN1"/>
<evidence type="ECO:0000313" key="2">
    <source>
        <dbReference type="Proteomes" id="UP001279734"/>
    </source>
</evidence>
<dbReference type="Proteomes" id="UP001279734">
    <property type="component" value="Unassembled WGS sequence"/>
</dbReference>
<name>A0AAD3RYN1_NEPGR</name>
<evidence type="ECO:0000313" key="1">
    <source>
        <dbReference type="EMBL" id="GMH01128.1"/>
    </source>
</evidence>
<sequence>MSFTHVILPRASRKPGLGTMKLEFPTTGSRMTADMTLKGGVSISYVAAFGMLGGREGKSGNPTACLDKKLFSMAMVAALELDFLTSSECTCQVSAVHASVPD</sequence>
<keyword evidence="2" id="KW-1185">Reference proteome</keyword>
<reference evidence="1" key="1">
    <citation type="submission" date="2023-05" db="EMBL/GenBank/DDBJ databases">
        <title>Nepenthes gracilis genome sequencing.</title>
        <authorList>
            <person name="Fukushima K."/>
        </authorList>
    </citation>
    <scope>NUCLEOTIDE SEQUENCE</scope>
    <source>
        <strain evidence="1">SING2019-196</strain>
    </source>
</reference>
<comment type="caution">
    <text evidence="1">The sequence shown here is derived from an EMBL/GenBank/DDBJ whole genome shotgun (WGS) entry which is preliminary data.</text>
</comment>